<feature type="compositionally biased region" description="Low complexity" evidence="1">
    <location>
        <begin position="91"/>
        <end position="100"/>
    </location>
</feature>
<feature type="transmembrane region" description="Helical" evidence="2">
    <location>
        <begin position="48"/>
        <end position="72"/>
    </location>
</feature>
<dbReference type="EMBL" id="BJHX01000001">
    <property type="protein sequence ID" value="GDY65060.1"/>
    <property type="molecule type" value="Genomic_DNA"/>
</dbReference>
<keyword evidence="2" id="KW-0472">Membrane</keyword>
<feature type="compositionally biased region" description="Low complexity" evidence="1">
    <location>
        <begin position="128"/>
        <end position="137"/>
    </location>
</feature>
<sequence>MSYGQGEPPWDPWKPGSQQPQWGNQTDQTPDWAALAEASESRNKRRRLLLIVGGAFATVAIGAAVAVAVVSANDGTEASNKPANLPATADIPSSSTAPARRSTRRRPHPRWIRRTSSPAPRRTRPRSARTSSSRAPS</sequence>
<protein>
    <submittedName>
        <fullName evidence="3">Uncharacterized protein</fullName>
    </submittedName>
</protein>
<dbReference type="AlphaFoldDB" id="A0A4D4LYM6"/>
<reference evidence="3 4" key="1">
    <citation type="submission" date="2019-04" db="EMBL/GenBank/DDBJ databases">
        <title>Draft genome sequences of Streptomyces avermitilis NBRC 14893.</title>
        <authorList>
            <person name="Komaki H."/>
            <person name="Tamura T."/>
            <person name="Hosoyama A."/>
        </authorList>
    </citation>
    <scope>NUCLEOTIDE SEQUENCE [LARGE SCALE GENOMIC DNA]</scope>
    <source>
        <strain evidence="3 4">NBRC 14893</strain>
    </source>
</reference>
<organism evidence="3 4">
    <name type="scientific">Streptomyces avermitilis</name>
    <dbReference type="NCBI Taxonomy" id="33903"/>
    <lineage>
        <taxon>Bacteria</taxon>
        <taxon>Bacillati</taxon>
        <taxon>Actinomycetota</taxon>
        <taxon>Actinomycetes</taxon>
        <taxon>Kitasatosporales</taxon>
        <taxon>Streptomycetaceae</taxon>
        <taxon>Streptomyces</taxon>
    </lineage>
</organism>
<accession>A0A4D4LYM6</accession>
<evidence type="ECO:0000256" key="2">
    <source>
        <dbReference type="SAM" id="Phobius"/>
    </source>
</evidence>
<evidence type="ECO:0000313" key="3">
    <source>
        <dbReference type="EMBL" id="GDY65060.1"/>
    </source>
</evidence>
<gene>
    <name evidence="3" type="ORF">SAV14893_044530</name>
</gene>
<name>A0A4D4LYM6_STRAX</name>
<feature type="compositionally biased region" description="Basic residues" evidence="1">
    <location>
        <begin position="101"/>
        <end position="113"/>
    </location>
</feature>
<feature type="compositionally biased region" description="Polar residues" evidence="1">
    <location>
        <begin position="16"/>
        <end position="29"/>
    </location>
</feature>
<comment type="caution">
    <text evidence="3">The sequence shown here is derived from an EMBL/GenBank/DDBJ whole genome shotgun (WGS) entry which is preliminary data.</text>
</comment>
<keyword evidence="2" id="KW-1133">Transmembrane helix</keyword>
<proteinExistence type="predicted"/>
<evidence type="ECO:0000313" key="4">
    <source>
        <dbReference type="Proteomes" id="UP000302139"/>
    </source>
</evidence>
<feature type="region of interest" description="Disordered" evidence="1">
    <location>
        <begin position="74"/>
        <end position="137"/>
    </location>
</feature>
<feature type="region of interest" description="Disordered" evidence="1">
    <location>
        <begin position="1"/>
        <end position="40"/>
    </location>
</feature>
<dbReference type="Proteomes" id="UP000302139">
    <property type="component" value="Unassembled WGS sequence"/>
</dbReference>
<evidence type="ECO:0000256" key="1">
    <source>
        <dbReference type="SAM" id="MobiDB-lite"/>
    </source>
</evidence>
<keyword evidence="2" id="KW-0812">Transmembrane</keyword>